<protein>
    <submittedName>
        <fullName evidence="1">Uncharacterized protein</fullName>
    </submittedName>
</protein>
<feature type="non-terminal residue" evidence="1">
    <location>
        <position position="84"/>
    </location>
</feature>
<name>A0A820IBH5_9BILA</name>
<proteinExistence type="predicted"/>
<dbReference type="AlphaFoldDB" id="A0A820IBH5"/>
<evidence type="ECO:0000313" key="1">
    <source>
        <dbReference type="EMBL" id="CAF4306361.1"/>
    </source>
</evidence>
<reference evidence="1" key="1">
    <citation type="submission" date="2021-02" db="EMBL/GenBank/DDBJ databases">
        <authorList>
            <person name="Nowell W R."/>
        </authorList>
    </citation>
    <scope>NUCLEOTIDE SEQUENCE</scope>
</reference>
<comment type="caution">
    <text evidence="1">The sequence shown here is derived from an EMBL/GenBank/DDBJ whole genome shotgun (WGS) entry which is preliminary data.</text>
</comment>
<sequence length="84" mass="9514">MPVILTQNIATKLGLINGINGIFRQLVYHEESVSAENLSEMFPNNTQYICRPIYALIEIVKSKIECKLQDLQPKLVPISLVEQT</sequence>
<gene>
    <name evidence="1" type="ORF">OTI717_LOCUS42204</name>
</gene>
<dbReference type="EMBL" id="CAJOAX010048786">
    <property type="protein sequence ID" value="CAF4306361.1"/>
    <property type="molecule type" value="Genomic_DNA"/>
</dbReference>
<accession>A0A820IBH5</accession>
<dbReference type="Proteomes" id="UP000663823">
    <property type="component" value="Unassembled WGS sequence"/>
</dbReference>
<organism evidence="1 2">
    <name type="scientific">Rotaria sordida</name>
    <dbReference type="NCBI Taxonomy" id="392033"/>
    <lineage>
        <taxon>Eukaryota</taxon>
        <taxon>Metazoa</taxon>
        <taxon>Spiralia</taxon>
        <taxon>Gnathifera</taxon>
        <taxon>Rotifera</taxon>
        <taxon>Eurotatoria</taxon>
        <taxon>Bdelloidea</taxon>
        <taxon>Philodinida</taxon>
        <taxon>Philodinidae</taxon>
        <taxon>Rotaria</taxon>
    </lineage>
</organism>
<evidence type="ECO:0000313" key="2">
    <source>
        <dbReference type="Proteomes" id="UP000663823"/>
    </source>
</evidence>